<dbReference type="RefSeq" id="XP_022105693.1">
    <property type="nucleotide sequence ID" value="XM_022250001.1"/>
</dbReference>
<reference evidence="2" key="1">
    <citation type="submission" date="2025-08" db="UniProtKB">
        <authorList>
            <consortium name="RefSeq"/>
        </authorList>
    </citation>
    <scope>IDENTIFICATION</scope>
</reference>
<evidence type="ECO:0000313" key="1">
    <source>
        <dbReference type="Proteomes" id="UP000694845"/>
    </source>
</evidence>
<protein>
    <submittedName>
        <fullName evidence="2">Uncharacterized protein LOC110987340</fullName>
    </submittedName>
</protein>
<keyword evidence="1" id="KW-1185">Reference proteome</keyword>
<dbReference type="AlphaFoldDB" id="A0A8B7ZJ82"/>
<evidence type="ECO:0000313" key="2">
    <source>
        <dbReference type="RefSeq" id="XP_022105693.1"/>
    </source>
</evidence>
<name>A0A8B7ZJ82_ACAPL</name>
<organism evidence="1 2">
    <name type="scientific">Acanthaster planci</name>
    <name type="common">Crown-of-thorns starfish</name>
    <dbReference type="NCBI Taxonomy" id="133434"/>
    <lineage>
        <taxon>Eukaryota</taxon>
        <taxon>Metazoa</taxon>
        <taxon>Echinodermata</taxon>
        <taxon>Eleutherozoa</taxon>
        <taxon>Asterozoa</taxon>
        <taxon>Asteroidea</taxon>
        <taxon>Valvatacea</taxon>
        <taxon>Valvatida</taxon>
        <taxon>Acanthasteridae</taxon>
        <taxon>Acanthaster</taxon>
    </lineage>
</organism>
<accession>A0A8B7ZJ82</accession>
<proteinExistence type="predicted"/>
<dbReference type="Proteomes" id="UP000694845">
    <property type="component" value="Unplaced"/>
</dbReference>
<dbReference type="OMA" id="HEMHKNL"/>
<sequence length="108" mass="12415">MDTRANDFYLFFRSGNHHEMHKNLIKLSRNSSLDKQDLALLVLMLTQYMSDTLTRRQVLGDAECKEALQTILETVQQNESARNTQPTQTDVDEIMNLLITSPALPDVY</sequence>
<dbReference type="KEGG" id="aplc:110987340"/>
<dbReference type="GeneID" id="110987340"/>
<gene>
    <name evidence="2" type="primary">LOC110987340</name>
</gene>
<dbReference type="OrthoDB" id="10040610at2759"/>